<feature type="transmembrane region" description="Helical" evidence="1">
    <location>
        <begin position="35"/>
        <end position="60"/>
    </location>
</feature>
<protein>
    <submittedName>
        <fullName evidence="2">Uncharacterized protein</fullName>
    </submittedName>
</protein>
<evidence type="ECO:0000313" key="2">
    <source>
        <dbReference type="EnsemblPlants" id="Zm00001eb262800_P001"/>
    </source>
</evidence>
<reference evidence="3" key="1">
    <citation type="journal article" date="2009" name="Science">
        <title>The B73 maize genome: complexity, diversity, and dynamics.</title>
        <authorList>
            <person name="Schnable P.S."/>
            <person name="Ware D."/>
            <person name="Fulton R.S."/>
            <person name="Stein J.C."/>
            <person name="Wei F."/>
            <person name="Pasternak S."/>
            <person name="Liang C."/>
            <person name="Zhang J."/>
            <person name="Fulton L."/>
            <person name="Graves T.A."/>
            <person name="Minx P."/>
            <person name="Reily A.D."/>
            <person name="Courtney L."/>
            <person name="Kruchowski S.S."/>
            <person name="Tomlinson C."/>
            <person name="Strong C."/>
            <person name="Delehaunty K."/>
            <person name="Fronick C."/>
            <person name="Courtney B."/>
            <person name="Rock S.M."/>
            <person name="Belter E."/>
            <person name="Du F."/>
            <person name="Kim K."/>
            <person name="Abbott R.M."/>
            <person name="Cotton M."/>
            <person name="Levy A."/>
            <person name="Marchetto P."/>
            <person name="Ochoa K."/>
            <person name="Jackson S.M."/>
            <person name="Gillam B."/>
            <person name="Chen W."/>
            <person name="Yan L."/>
            <person name="Higginbotham J."/>
            <person name="Cardenas M."/>
            <person name="Waligorski J."/>
            <person name="Applebaum E."/>
            <person name="Phelps L."/>
            <person name="Falcone J."/>
            <person name="Kanchi K."/>
            <person name="Thane T."/>
            <person name="Scimone A."/>
            <person name="Thane N."/>
            <person name="Henke J."/>
            <person name="Wang T."/>
            <person name="Ruppert J."/>
            <person name="Shah N."/>
            <person name="Rotter K."/>
            <person name="Hodges J."/>
            <person name="Ingenthron E."/>
            <person name="Cordes M."/>
            <person name="Kohlberg S."/>
            <person name="Sgro J."/>
            <person name="Delgado B."/>
            <person name="Mead K."/>
            <person name="Chinwalla A."/>
            <person name="Leonard S."/>
            <person name="Crouse K."/>
            <person name="Collura K."/>
            <person name="Kudrna D."/>
            <person name="Currie J."/>
            <person name="He R."/>
            <person name="Angelova A."/>
            <person name="Rajasekar S."/>
            <person name="Mueller T."/>
            <person name="Lomeli R."/>
            <person name="Scara G."/>
            <person name="Ko A."/>
            <person name="Delaney K."/>
            <person name="Wissotski M."/>
            <person name="Lopez G."/>
            <person name="Campos D."/>
            <person name="Braidotti M."/>
            <person name="Ashley E."/>
            <person name="Golser W."/>
            <person name="Kim H."/>
            <person name="Lee S."/>
            <person name="Lin J."/>
            <person name="Dujmic Z."/>
            <person name="Kim W."/>
            <person name="Talag J."/>
            <person name="Zuccolo A."/>
            <person name="Fan C."/>
            <person name="Sebastian A."/>
            <person name="Kramer M."/>
            <person name="Spiegel L."/>
            <person name="Nascimento L."/>
            <person name="Zutavern T."/>
            <person name="Miller B."/>
            <person name="Ambroise C."/>
            <person name="Muller S."/>
            <person name="Spooner W."/>
            <person name="Narechania A."/>
            <person name="Ren L."/>
            <person name="Wei S."/>
            <person name="Kumari S."/>
            <person name="Faga B."/>
            <person name="Levy M.J."/>
            <person name="McMahan L."/>
            <person name="Van Buren P."/>
            <person name="Vaughn M.W."/>
            <person name="Ying K."/>
            <person name="Yeh C.-T."/>
            <person name="Emrich S.J."/>
            <person name="Jia Y."/>
            <person name="Kalyanaraman A."/>
            <person name="Hsia A.-P."/>
            <person name="Barbazuk W.B."/>
            <person name="Baucom R.S."/>
            <person name="Brutnell T.P."/>
            <person name="Carpita N.C."/>
            <person name="Chaparro C."/>
            <person name="Chia J.-M."/>
            <person name="Deragon J.-M."/>
            <person name="Estill J.C."/>
            <person name="Fu Y."/>
            <person name="Jeddeloh J.A."/>
            <person name="Han Y."/>
            <person name="Lee H."/>
            <person name="Li P."/>
            <person name="Lisch D.R."/>
            <person name="Liu S."/>
            <person name="Liu Z."/>
            <person name="Nagel D.H."/>
            <person name="McCann M.C."/>
            <person name="SanMiguel P."/>
            <person name="Myers A.M."/>
            <person name="Nettleton D."/>
            <person name="Nguyen J."/>
            <person name="Penning B.W."/>
            <person name="Ponnala L."/>
            <person name="Schneider K.L."/>
            <person name="Schwartz D.C."/>
            <person name="Sharma A."/>
            <person name="Soderlund C."/>
            <person name="Springer N.M."/>
            <person name="Sun Q."/>
            <person name="Wang H."/>
            <person name="Waterman M."/>
            <person name="Westerman R."/>
            <person name="Wolfgruber T.K."/>
            <person name="Yang L."/>
            <person name="Yu Y."/>
            <person name="Zhang L."/>
            <person name="Zhou S."/>
            <person name="Zhu Q."/>
            <person name="Bennetzen J.L."/>
            <person name="Dawe R.K."/>
            <person name="Jiang J."/>
            <person name="Jiang N."/>
            <person name="Presting G.G."/>
            <person name="Wessler S.R."/>
            <person name="Aluru S."/>
            <person name="Martienssen R.A."/>
            <person name="Clifton S.W."/>
            <person name="McCombie W.R."/>
            <person name="Wing R.A."/>
            <person name="Wilson R.K."/>
        </authorList>
    </citation>
    <scope>NUCLEOTIDE SEQUENCE [LARGE SCALE GENOMIC DNA]</scope>
    <source>
        <strain evidence="3">cv. B73</strain>
    </source>
</reference>
<evidence type="ECO:0000256" key="1">
    <source>
        <dbReference type="SAM" id="Phobius"/>
    </source>
</evidence>
<sequence length="78" mass="8250">MDGNSNTTRERDEFLTPIEKVRQQKKVLPAVSTSLALATGIGLLEMVALIVGSGTLINIIGFTNASTSRTVSDTEGTL</sequence>
<keyword evidence="1" id="KW-1133">Transmembrane helix</keyword>
<name>A0A804PRK1_MAIZE</name>
<dbReference type="Proteomes" id="UP000007305">
    <property type="component" value="Chromosome 6"/>
</dbReference>
<proteinExistence type="predicted"/>
<reference evidence="2" key="2">
    <citation type="submission" date="2019-07" db="EMBL/GenBank/DDBJ databases">
        <authorList>
            <person name="Seetharam A."/>
            <person name="Woodhouse M."/>
            <person name="Cannon E."/>
        </authorList>
    </citation>
    <scope>NUCLEOTIDE SEQUENCE [LARGE SCALE GENOMIC DNA]</scope>
    <source>
        <strain evidence="2">cv. B73</strain>
    </source>
</reference>
<evidence type="ECO:0000313" key="3">
    <source>
        <dbReference type="Proteomes" id="UP000007305"/>
    </source>
</evidence>
<dbReference type="Gramene" id="Zm00001eb262800_T001">
    <property type="protein sequence ID" value="Zm00001eb262800_P001"/>
    <property type="gene ID" value="Zm00001eb262800"/>
</dbReference>
<keyword evidence="3" id="KW-1185">Reference proteome</keyword>
<dbReference type="EnsemblPlants" id="Zm00001eb262800_T001">
    <property type="protein sequence ID" value="Zm00001eb262800_P001"/>
    <property type="gene ID" value="Zm00001eb262800"/>
</dbReference>
<dbReference type="AlphaFoldDB" id="A0A804PRK1"/>
<organism evidence="2 3">
    <name type="scientific">Zea mays</name>
    <name type="common">Maize</name>
    <dbReference type="NCBI Taxonomy" id="4577"/>
    <lineage>
        <taxon>Eukaryota</taxon>
        <taxon>Viridiplantae</taxon>
        <taxon>Streptophyta</taxon>
        <taxon>Embryophyta</taxon>
        <taxon>Tracheophyta</taxon>
        <taxon>Spermatophyta</taxon>
        <taxon>Magnoliopsida</taxon>
        <taxon>Liliopsida</taxon>
        <taxon>Poales</taxon>
        <taxon>Poaceae</taxon>
        <taxon>PACMAD clade</taxon>
        <taxon>Panicoideae</taxon>
        <taxon>Andropogonodae</taxon>
        <taxon>Andropogoneae</taxon>
        <taxon>Tripsacinae</taxon>
        <taxon>Zea</taxon>
    </lineage>
</organism>
<reference evidence="2" key="3">
    <citation type="submission" date="2021-05" db="UniProtKB">
        <authorList>
            <consortium name="EnsemblPlants"/>
        </authorList>
    </citation>
    <scope>IDENTIFICATION</scope>
    <source>
        <strain evidence="2">cv. B73</strain>
    </source>
</reference>
<keyword evidence="1" id="KW-0472">Membrane</keyword>
<accession>A0A804PRK1</accession>
<keyword evidence="1" id="KW-0812">Transmembrane</keyword>